<keyword evidence="2" id="KW-1185">Reference proteome</keyword>
<evidence type="ECO:0000313" key="1">
    <source>
        <dbReference type="EMBL" id="GFH23926.1"/>
    </source>
</evidence>
<accession>A0A699ZYS2</accession>
<reference evidence="1 2" key="1">
    <citation type="submission" date="2020-02" db="EMBL/GenBank/DDBJ databases">
        <title>Draft genome sequence of Haematococcus lacustris strain NIES-144.</title>
        <authorList>
            <person name="Morimoto D."/>
            <person name="Nakagawa S."/>
            <person name="Yoshida T."/>
            <person name="Sawayama S."/>
        </authorList>
    </citation>
    <scope>NUCLEOTIDE SEQUENCE [LARGE SCALE GENOMIC DNA]</scope>
    <source>
        <strain evidence="1 2">NIES-144</strain>
    </source>
</reference>
<organism evidence="1 2">
    <name type="scientific">Haematococcus lacustris</name>
    <name type="common">Green alga</name>
    <name type="synonym">Haematococcus pluvialis</name>
    <dbReference type="NCBI Taxonomy" id="44745"/>
    <lineage>
        <taxon>Eukaryota</taxon>
        <taxon>Viridiplantae</taxon>
        <taxon>Chlorophyta</taxon>
        <taxon>core chlorophytes</taxon>
        <taxon>Chlorophyceae</taxon>
        <taxon>CS clade</taxon>
        <taxon>Chlamydomonadales</taxon>
        <taxon>Haematococcaceae</taxon>
        <taxon>Haematococcus</taxon>
    </lineage>
</organism>
<dbReference type="Proteomes" id="UP000485058">
    <property type="component" value="Unassembled WGS sequence"/>
</dbReference>
<proteinExistence type="predicted"/>
<sequence>MAGGINKEVLPALSLVTDYWSVLHVNDDKGHVHIGCKAPELGPCLQACAPAGLSPDLTSARSGLSVKLPEPDPASGGGAWGYWSELLALGPGAEGTPAAAEASPGQTSCWLQAELSFRPFSRPSLAELCNTGVAVGSPCGHSPVGCGCVGALEGVAGRGCFNVTACWLWTTGWYRMCKAFLMRLACMGRSCVGVGWADEPLWVDAVVQHPAGSEKLGCSHAGVAWLAAGVDLPDVAVVYGVAESKPVPEDPDFDIFVRDEAQQPEVTEAQRSRKALREACAARIRNNSFTPGNVNLLSENLERAGPVRDLITLHAADPRKDTDTDMSRQTSRN</sequence>
<comment type="caution">
    <text evidence="1">The sequence shown here is derived from an EMBL/GenBank/DDBJ whole genome shotgun (WGS) entry which is preliminary data.</text>
</comment>
<name>A0A699ZYS2_HAELA</name>
<dbReference type="AlphaFoldDB" id="A0A699ZYS2"/>
<gene>
    <name evidence="1" type="ORF">HaLaN_21621</name>
</gene>
<evidence type="ECO:0000313" key="2">
    <source>
        <dbReference type="Proteomes" id="UP000485058"/>
    </source>
</evidence>
<dbReference type="EMBL" id="BLLF01002398">
    <property type="protein sequence ID" value="GFH23926.1"/>
    <property type="molecule type" value="Genomic_DNA"/>
</dbReference>
<protein>
    <submittedName>
        <fullName evidence="1">Uncharacterized protein</fullName>
    </submittedName>
</protein>